<dbReference type="InterPro" id="IPR046341">
    <property type="entry name" value="SET_dom_sf"/>
</dbReference>
<dbReference type="RefSeq" id="WP_354007394.1">
    <property type="nucleotide sequence ID" value="NZ_JBEWTA010000001.1"/>
</dbReference>
<organism evidence="3 4">
    <name type="scientific">Endozoicomonas lisbonensis</name>
    <dbReference type="NCBI Taxonomy" id="3120522"/>
    <lineage>
        <taxon>Bacteria</taxon>
        <taxon>Pseudomonadati</taxon>
        <taxon>Pseudomonadota</taxon>
        <taxon>Gammaproteobacteria</taxon>
        <taxon>Oceanospirillales</taxon>
        <taxon>Endozoicomonadaceae</taxon>
        <taxon>Endozoicomonas</taxon>
    </lineage>
</organism>
<dbReference type="Proteomes" id="UP001549366">
    <property type="component" value="Unassembled WGS sequence"/>
</dbReference>
<evidence type="ECO:0000256" key="1">
    <source>
        <dbReference type="SAM" id="MobiDB-lite"/>
    </source>
</evidence>
<evidence type="ECO:0000313" key="3">
    <source>
        <dbReference type="EMBL" id="MET4757224.1"/>
    </source>
</evidence>
<dbReference type="InterPro" id="IPR001214">
    <property type="entry name" value="SET_dom"/>
</dbReference>
<accession>A0ABV2SHH0</accession>
<dbReference type="EMBL" id="JBEWTB010000002">
    <property type="protein sequence ID" value="MET4757224.1"/>
    <property type="molecule type" value="Genomic_DNA"/>
</dbReference>
<evidence type="ECO:0000313" key="4">
    <source>
        <dbReference type="Proteomes" id="UP001549366"/>
    </source>
</evidence>
<name>A0ABV2SHH0_9GAMM</name>
<protein>
    <recommendedName>
        <fullName evidence="2">SET domain-containing protein</fullName>
    </recommendedName>
</protein>
<feature type="compositionally biased region" description="Polar residues" evidence="1">
    <location>
        <begin position="439"/>
        <end position="448"/>
    </location>
</feature>
<evidence type="ECO:0000259" key="2">
    <source>
        <dbReference type="PROSITE" id="PS50280"/>
    </source>
</evidence>
<gene>
    <name evidence="3" type="ORF">V5J35_002416</name>
</gene>
<feature type="compositionally biased region" description="Polar residues" evidence="1">
    <location>
        <begin position="505"/>
        <end position="514"/>
    </location>
</feature>
<dbReference type="Gene3D" id="2.170.270.10">
    <property type="entry name" value="SET domain"/>
    <property type="match status" value="1"/>
</dbReference>
<dbReference type="SUPFAM" id="SSF82199">
    <property type="entry name" value="SET domain"/>
    <property type="match status" value="1"/>
</dbReference>
<feature type="compositionally biased region" description="Polar residues" evidence="1">
    <location>
        <begin position="472"/>
        <end position="481"/>
    </location>
</feature>
<proteinExistence type="predicted"/>
<feature type="region of interest" description="Disordered" evidence="1">
    <location>
        <begin position="423"/>
        <end position="546"/>
    </location>
</feature>
<feature type="domain" description="SET" evidence="2">
    <location>
        <begin position="553"/>
        <end position="672"/>
    </location>
</feature>
<keyword evidence="4" id="KW-1185">Reference proteome</keyword>
<comment type="caution">
    <text evidence="3">The sequence shown here is derived from an EMBL/GenBank/DDBJ whole genome shotgun (WGS) entry which is preliminary data.</text>
</comment>
<sequence>MDGLGLSLTLRENTGQPIVETSGQRQSVTRPFSPATYIPEAAPCEVLPEKSMESYNIAVTAPSADHYEPDSGNHIQSEAKMLAIDVPGACLQDLGLPEDIYPSTQNVLIKTSKMVDVLEDGLEELSVALKKRLPPSDFDTKLKGLEQCVSLILEGAYRYSEWLEKKQKQSLDERERKQYWSKKKHCHKAIEELCLIKKICHNTHQAFTNTARNQTDKAETSEVLPSYMRSNSFDNIRLDSTRACFNHPGAFRESSTQESNYPVRVTVPVKALRCWDDTKTLINPMETGAVEISASTQVSWQELASITTSKLSKITASYSDSSAVWSRPKVVEEFNAIVCLLSSLTLFCNQLSGKALPETPLNLPSDVKKLLHLLKETQLISNLYQLLETTKDFRDNLGGAKHHRHAKRLANALKSFTSLQGIINTEPQSPPEDEPPVSETDTQPSGSGYNLRKRIRSSGQSAPPGEEPPVTETDTQPSGSGYNLRKRIRSSGQSAPPGEEPPITETDTQPSGSGYNLRKRVSSSGQSAPPVDTHLPKRKKQLPDKRDLCSIGSGLKVLPSRIPGASKGLFANRNFDKGDYITWYGGDVMEVSDSDRQGGNSWRHRISLDQHTVIQSPEKPARGEGGGAFINDGINIFSPPNVKMIAFPRLSTVYVQALQPLKKGDELLASYEERHWETLKSQCPDEYDRLVAPQIRSRETALELLDKRDPKGNMASVVTALGETALPSMPEWTGDKTKWTPDNVRYALFKAKVADGEILNLPVLRQLNPSSDEYFTAIAMYAVSLSATPRMTAFDWNGTKNREALPLPQNGVFKAGQRWSSSHFELFRRLFQSDSDTSLDKLKMCLKTLEPASTAYEDMLEHYIKMATGLKPGDTLDLKDPKQREIRRKLYKLLPGLPLPVNYKGKPFLAASENSDRQGRESASWTFQDVYRFLRTSGIDVQEYDRRDIGRTHQLKTSLTECTGQGEEDYFQQLKTWCQKEGFNFARIADLIKRTNTTAPAPFRLKSVEGLNLKHQQPSGHGIALQYLEHFGFDDHGLLLSLSSIAVYKALELFQQPVIPSLAPLYEQLFSYAWRSLSDERAAEVALQRHPTLSLPISVKDKTFNQAFRILKNKGIKLEKQMQHAAPMQSMETASG</sequence>
<dbReference type="PROSITE" id="PS50280">
    <property type="entry name" value="SET"/>
    <property type="match status" value="1"/>
</dbReference>
<reference evidence="3 4" key="1">
    <citation type="submission" date="2024-06" db="EMBL/GenBank/DDBJ databases">
        <title>Genomic Encyclopedia of Type Strains, Phase V (KMG-V): Genome sequencing to study the core and pangenomes of soil and plant-associated prokaryotes.</title>
        <authorList>
            <person name="Whitman W."/>
        </authorList>
    </citation>
    <scope>NUCLEOTIDE SEQUENCE [LARGE SCALE GENOMIC DNA]</scope>
    <source>
        <strain evidence="3 4">NE40</strain>
    </source>
</reference>